<accession>B6V6P6</accession>
<name>B6V6P6_CUPSE</name>
<feature type="non-terminal residue" evidence="1">
    <location>
        <position position="152"/>
    </location>
</feature>
<dbReference type="EMBL" id="FJ237449">
    <property type="protein sequence ID" value="ACI87769.1"/>
    <property type="molecule type" value="mRNA"/>
</dbReference>
<sequence>SRNTSPSRQMVKTKPRGLEEAVATSSGQVVADVQMEDGIWAMLPEELNEIARVPPMIFRIRSVCKWNLILQDNSLSHSTHVSSHGPCLLTFWKNSQMQCSVSLPLIETWYNGIPFTLPPWAWLVGSSGGLGCLDGLTRTLCNPLMQSWTLPS</sequence>
<dbReference type="AlphaFoldDB" id="B6V6P6"/>
<evidence type="ECO:0000313" key="1">
    <source>
        <dbReference type="EMBL" id="ACI87769.1"/>
    </source>
</evidence>
<proteinExistence type="evidence at transcript level"/>
<feature type="non-terminal residue" evidence="1">
    <location>
        <position position="1"/>
    </location>
</feature>
<reference evidence="1" key="1">
    <citation type="submission" date="2008-09" db="EMBL/GenBank/DDBJ databases">
        <title>Cloning and characterization of cold regulated sequences in cypress (Cupressus sempervirens).</title>
        <authorList>
            <person name="Pedron L."/>
            <person name="Baldi P."/>
            <person name="La Porta N."/>
        </authorList>
    </citation>
    <scope>NUCLEOTIDE SEQUENCE</scope>
    <source>
        <strain evidence="1">Cyplp040</strain>
    </source>
</reference>
<organism evidence="1">
    <name type="scientific">Cupressus sempervirens</name>
    <name type="common">Italian cypress</name>
    <dbReference type="NCBI Taxonomy" id="13469"/>
    <lineage>
        <taxon>Eukaryota</taxon>
        <taxon>Viridiplantae</taxon>
        <taxon>Streptophyta</taxon>
        <taxon>Embryophyta</taxon>
        <taxon>Tracheophyta</taxon>
        <taxon>Spermatophyta</taxon>
        <taxon>Pinopsida</taxon>
        <taxon>Pinidae</taxon>
        <taxon>Conifers II</taxon>
        <taxon>Cupressales</taxon>
        <taxon>Cupressaceae</taxon>
        <taxon>Cupressus</taxon>
    </lineage>
</organism>
<protein>
    <submittedName>
        <fullName evidence="1">Putative F-box family protein</fullName>
    </submittedName>
</protein>